<dbReference type="Pfam" id="PF06701">
    <property type="entry name" value="MIB_HERC2"/>
    <property type="match status" value="1"/>
</dbReference>
<evidence type="ECO:0000259" key="1">
    <source>
        <dbReference type="PROSITE" id="PS50234"/>
    </source>
</evidence>
<gene>
    <name evidence="4" type="ORF">MGAL_10B073915</name>
</gene>
<dbReference type="InterPro" id="IPR004170">
    <property type="entry name" value="WWE_dom"/>
</dbReference>
<organism evidence="4 5">
    <name type="scientific">Mytilus galloprovincialis</name>
    <name type="common">Mediterranean mussel</name>
    <dbReference type="NCBI Taxonomy" id="29158"/>
    <lineage>
        <taxon>Eukaryota</taxon>
        <taxon>Metazoa</taxon>
        <taxon>Spiralia</taxon>
        <taxon>Lophotrochozoa</taxon>
        <taxon>Mollusca</taxon>
        <taxon>Bivalvia</taxon>
        <taxon>Autobranchia</taxon>
        <taxon>Pteriomorphia</taxon>
        <taxon>Mytilida</taxon>
        <taxon>Mytiloidea</taxon>
        <taxon>Mytilidae</taxon>
        <taxon>Mytilinae</taxon>
        <taxon>Mytilus</taxon>
    </lineage>
</organism>
<dbReference type="GO" id="GO:0046872">
    <property type="term" value="F:metal ion binding"/>
    <property type="evidence" value="ECO:0007669"/>
    <property type="project" value="InterPro"/>
</dbReference>
<evidence type="ECO:0000259" key="3">
    <source>
        <dbReference type="PROSITE" id="PS51416"/>
    </source>
</evidence>
<keyword evidence="5" id="KW-1185">Reference proteome</keyword>
<dbReference type="Gene3D" id="3.40.50.410">
    <property type="entry name" value="von Willebrand factor, type A domain"/>
    <property type="match status" value="1"/>
</dbReference>
<feature type="domain" description="WWE" evidence="2">
    <location>
        <begin position="787"/>
        <end position="840"/>
    </location>
</feature>
<dbReference type="InterPro" id="IPR036465">
    <property type="entry name" value="vWFA_dom_sf"/>
</dbReference>
<sequence length="840" mass="95498">MDTKSVEHAYNLESVTKQISNLLLKTSRLNVFVDKLQKKANFGEKNRENGFSILSTSDAYNECSLKVMENNDSTGLDKIPFMENDEASDEENIEYKSDNECCSAGANIHNLSRYVNVPTKGSLTHNAVQYHESNINPYQPLGEKCETKFFKKLGTCSARDIGQNSSTNSTFGDESIIDENKIEEDNPLNTLKYEKGNESTSEIENCNTSNMKTKIRRNESGYKRRTIHIQNDNRVSFHTILKSSGGKRDENVYRTEIQREDSNISNIKPTEPITDDTRTMMTSVTSRSPRRRREEDIYDERLFDAGQPKTVREWYQYTKQMTEYASARMRSGAVKLGRSPDVILVLDTSERMTGYFQKLKSAALQYVYGIKQSSECGDLAIGVGLAVFGRETRLIQEATIDYELVIELIGNLRPEGDAHILAGLLMGYAGVASCFVGCFKDIVLQAHMIVFTNGSSDQCKLSTENGENYVFALRKSRVPSDINSVIDEIVSTTTRIFYVPIGGNQCNNTLEQAVGKTNGKVIPVNEIFRLITMTRVMLLAIQIASDIRYLEKQSREDIRRRISNHSSLNDKHEDCLDMVPDFIDPFRFDNMKGLYLELGCHTLSLGDRVRRGPDWTYDDQDLGLPGTAVGYERRDIGWVVVAWDHGAIYPYPYDEMMDRLHLRKVNEPRILVDELIAVGCRVVRGKDWKYCEHDGGKGTEGTVLGVKEEGKVVVRWDRKNIGIYKIGYNGRFEVKLIDHFSNDGHTIGCEETDRYGNGEDEYNETTTKKHQNAPYTMNTNKFGPEDYVIPIYSETSISAIWEHKKGSQWEKYPPGVNVKIEKAYQRKKTGKIIIEMDHTT</sequence>
<evidence type="ECO:0000259" key="2">
    <source>
        <dbReference type="PROSITE" id="PS50918"/>
    </source>
</evidence>
<dbReference type="OrthoDB" id="6157543at2759"/>
<dbReference type="SUPFAM" id="SSF159034">
    <property type="entry name" value="Mib/herc2 domain-like"/>
    <property type="match status" value="2"/>
</dbReference>
<feature type="domain" description="MIB/HERC2" evidence="3">
    <location>
        <begin position="667"/>
        <end position="740"/>
    </location>
</feature>
<reference evidence="4" key="1">
    <citation type="submission" date="2018-11" db="EMBL/GenBank/DDBJ databases">
        <authorList>
            <person name="Alioto T."/>
            <person name="Alioto T."/>
        </authorList>
    </citation>
    <scope>NUCLEOTIDE SEQUENCE</scope>
</reference>
<dbReference type="InterPro" id="IPR002035">
    <property type="entry name" value="VWF_A"/>
</dbReference>
<dbReference type="EMBL" id="UYJE01002913">
    <property type="protein sequence ID" value="VDI14841.1"/>
    <property type="molecule type" value="Genomic_DNA"/>
</dbReference>
<feature type="domain" description="VWFA" evidence="1">
    <location>
        <begin position="341"/>
        <end position="547"/>
    </location>
</feature>
<dbReference type="SUPFAM" id="SSF53300">
    <property type="entry name" value="vWA-like"/>
    <property type="match status" value="1"/>
</dbReference>
<evidence type="ECO:0008006" key="6">
    <source>
        <dbReference type="Google" id="ProtNLM"/>
    </source>
</evidence>
<dbReference type="InterPro" id="IPR037197">
    <property type="entry name" value="WWE_dom_sf"/>
</dbReference>
<dbReference type="PROSITE" id="PS50234">
    <property type="entry name" value="VWFA"/>
    <property type="match status" value="1"/>
</dbReference>
<name>A0A8B6D687_MYTGA</name>
<dbReference type="InterPro" id="IPR037252">
    <property type="entry name" value="Mib_Herc2_sf"/>
</dbReference>
<proteinExistence type="predicted"/>
<dbReference type="Gene3D" id="2.30.30.40">
    <property type="entry name" value="SH3 Domains"/>
    <property type="match status" value="2"/>
</dbReference>
<dbReference type="Proteomes" id="UP000596742">
    <property type="component" value="Unassembled WGS sequence"/>
</dbReference>
<dbReference type="PROSITE" id="PS50918">
    <property type="entry name" value="WWE"/>
    <property type="match status" value="1"/>
</dbReference>
<evidence type="ECO:0000313" key="5">
    <source>
        <dbReference type="Proteomes" id="UP000596742"/>
    </source>
</evidence>
<evidence type="ECO:0000313" key="4">
    <source>
        <dbReference type="EMBL" id="VDI14841.1"/>
    </source>
</evidence>
<dbReference type="CDD" id="cd00198">
    <property type="entry name" value="vWFA"/>
    <property type="match status" value="1"/>
</dbReference>
<dbReference type="AlphaFoldDB" id="A0A8B6D687"/>
<dbReference type="PROSITE" id="PS51416">
    <property type="entry name" value="MIB_HERC2"/>
    <property type="match status" value="1"/>
</dbReference>
<protein>
    <recommendedName>
        <fullName evidence="6">MIB/HERC2 domain-containing protein</fullName>
    </recommendedName>
</protein>
<comment type="caution">
    <text evidence="4">The sequence shown here is derived from an EMBL/GenBank/DDBJ whole genome shotgun (WGS) entry which is preliminary data.</text>
</comment>
<dbReference type="GO" id="GO:0016567">
    <property type="term" value="P:protein ubiquitination"/>
    <property type="evidence" value="ECO:0007669"/>
    <property type="project" value="InterPro"/>
</dbReference>
<dbReference type="InterPro" id="IPR010606">
    <property type="entry name" value="Mib_Herc2"/>
</dbReference>
<dbReference type="GO" id="GO:0004842">
    <property type="term" value="F:ubiquitin-protein transferase activity"/>
    <property type="evidence" value="ECO:0007669"/>
    <property type="project" value="InterPro"/>
</dbReference>
<accession>A0A8B6D687</accession>
<dbReference type="SUPFAM" id="SSF117839">
    <property type="entry name" value="WWE domain"/>
    <property type="match status" value="1"/>
</dbReference>